<dbReference type="AlphaFoldDB" id="A0A5J4WTT3"/>
<accession>A0A5J4WTT3</accession>
<evidence type="ECO:0000313" key="2">
    <source>
        <dbReference type="Proteomes" id="UP000324800"/>
    </source>
</evidence>
<gene>
    <name evidence="1" type="ORF">EZS28_006087</name>
</gene>
<evidence type="ECO:0000313" key="1">
    <source>
        <dbReference type="EMBL" id="KAA6398388.1"/>
    </source>
</evidence>
<name>A0A5J4WTT3_9EUKA</name>
<organism evidence="1 2">
    <name type="scientific">Streblomastix strix</name>
    <dbReference type="NCBI Taxonomy" id="222440"/>
    <lineage>
        <taxon>Eukaryota</taxon>
        <taxon>Metamonada</taxon>
        <taxon>Preaxostyla</taxon>
        <taxon>Oxymonadida</taxon>
        <taxon>Streblomastigidae</taxon>
        <taxon>Streblomastix</taxon>
    </lineage>
</organism>
<comment type="caution">
    <text evidence="1">The sequence shown here is derived from an EMBL/GenBank/DDBJ whole genome shotgun (WGS) entry which is preliminary data.</text>
</comment>
<reference evidence="1 2" key="1">
    <citation type="submission" date="2019-03" db="EMBL/GenBank/DDBJ databases">
        <title>Single cell metagenomics reveals metabolic interactions within the superorganism composed of flagellate Streblomastix strix and complex community of Bacteroidetes bacteria on its surface.</title>
        <authorList>
            <person name="Treitli S.C."/>
            <person name="Kolisko M."/>
            <person name="Husnik F."/>
            <person name="Keeling P."/>
            <person name="Hampl V."/>
        </authorList>
    </citation>
    <scope>NUCLEOTIDE SEQUENCE [LARGE SCALE GENOMIC DNA]</scope>
    <source>
        <strain evidence="1">ST1C</strain>
    </source>
</reference>
<dbReference type="Proteomes" id="UP000324800">
    <property type="component" value="Unassembled WGS sequence"/>
</dbReference>
<proteinExistence type="predicted"/>
<dbReference type="EMBL" id="SNRW01000968">
    <property type="protein sequence ID" value="KAA6398388.1"/>
    <property type="molecule type" value="Genomic_DNA"/>
</dbReference>
<protein>
    <submittedName>
        <fullName evidence="1">Uncharacterized protein</fullName>
    </submittedName>
</protein>
<sequence length="240" mass="27211">MAVVDPPGLLNNLEVIDQHNIQPCGMSDVQAQRQDEIQPLKAGNDRHNWLKPFTNKGLTPAEEARRLEILELGKAIFLGFYVRKLKNLDQTGERAQPEVRSDIRRREQMIMLLLHEDKQIAELAGANDLPNERETLFAGDEQKRREIAVVNEDVRKVLETGGGVTLLLGSESKSIANEVQKNQKLMQQTNKSQNNSQLQSFETMPQQQIQLQQGNQNGAFRYKKPFTAYNAGGIIPNWQN</sequence>